<dbReference type="RefSeq" id="WP_111458230.1">
    <property type="nucleotide sequence ID" value="NZ_QFYP01000001.1"/>
</dbReference>
<sequence>MDAAQIGGAPAVTLRAQDPPLDRPAFTEAVVLPGRGMMLLQARLRLPSGRTLDALFTPPDAADQLAGGPEDFAGNRSFAFGGAILAPYANRIRGRAAPSAREIEAEVAGETVRLPRNWGGKAPGAEQYAMHGLILDTAVPYEQPAPDTLRGRLEAGDFGGRWPSRTELAFQWRLAGGGLELSVTARNVGDAPLPIGLGWHPYFSLAGGDRRQARLRLAADRRVEVNDYDEVLPTGRLLEVAGSAYDFGGPSGAPLGDLYLDDCFTGLRREDGRTVVEVLDPAGGLGLRIASPSPDVRAVQVYAPPDKDFVVVEPQFNLADPYGAVWPPGTDTGMALTPPGGSVSYDVRVDAFAVGTRISPDG</sequence>
<reference evidence="2" key="1">
    <citation type="submission" date="2018-05" db="EMBL/GenBank/DDBJ databases">
        <authorList>
            <person name="Li X."/>
        </authorList>
    </citation>
    <scope>NUCLEOTIDE SEQUENCE [LARGE SCALE GENOMIC DNA]</scope>
    <source>
        <strain evidence="2">HKS-05</strain>
    </source>
</reference>
<dbReference type="GO" id="GO:0030246">
    <property type="term" value="F:carbohydrate binding"/>
    <property type="evidence" value="ECO:0007669"/>
    <property type="project" value="InterPro"/>
</dbReference>
<dbReference type="Proteomes" id="UP000249842">
    <property type="component" value="Unassembled WGS sequence"/>
</dbReference>
<dbReference type="CDD" id="cd01081">
    <property type="entry name" value="Aldose_epim"/>
    <property type="match status" value="1"/>
</dbReference>
<accession>A0A328B7C8</accession>
<keyword evidence="2" id="KW-1185">Reference proteome</keyword>
<dbReference type="OrthoDB" id="9796517at2"/>
<dbReference type="Pfam" id="PF01263">
    <property type="entry name" value="Aldose_epim"/>
    <property type="match status" value="1"/>
</dbReference>
<dbReference type="SUPFAM" id="SSF74650">
    <property type="entry name" value="Galactose mutarotase-like"/>
    <property type="match status" value="1"/>
</dbReference>
<dbReference type="EMBL" id="QFYP01000001">
    <property type="protein sequence ID" value="RAK60938.1"/>
    <property type="molecule type" value="Genomic_DNA"/>
</dbReference>
<organism evidence="1 2">
    <name type="scientific">Phenylobacterium hankyongense</name>
    <dbReference type="NCBI Taxonomy" id="1813876"/>
    <lineage>
        <taxon>Bacteria</taxon>
        <taxon>Pseudomonadati</taxon>
        <taxon>Pseudomonadota</taxon>
        <taxon>Alphaproteobacteria</taxon>
        <taxon>Caulobacterales</taxon>
        <taxon>Caulobacteraceae</taxon>
        <taxon>Phenylobacterium</taxon>
    </lineage>
</organism>
<protein>
    <submittedName>
        <fullName evidence="1">Aldose 1-epimerase</fullName>
    </submittedName>
</protein>
<proteinExistence type="predicted"/>
<dbReference type="Gene3D" id="2.70.98.10">
    <property type="match status" value="1"/>
</dbReference>
<dbReference type="GO" id="GO:0016853">
    <property type="term" value="F:isomerase activity"/>
    <property type="evidence" value="ECO:0007669"/>
    <property type="project" value="InterPro"/>
</dbReference>
<name>A0A328B7C8_9CAUL</name>
<dbReference type="InterPro" id="IPR011013">
    <property type="entry name" value="Gal_mutarotase_sf_dom"/>
</dbReference>
<dbReference type="InterPro" id="IPR008183">
    <property type="entry name" value="Aldose_1/G6P_1-epimerase"/>
</dbReference>
<dbReference type="AlphaFoldDB" id="A0A328B7C8"/>
<dbReference type="GO" id="GO:0005975">
    <property type="term" value="P:carbohydrate metabolic process"/>
    <property type="evidence" value="ECO:0007669"/>
    <property type="project" value="InterPro"/>
</dbReference>
<comment type="caution">
    <text evidence="1">The sequence shown here is derived from an EMBL/GenBank/DDBJ whole genome shotgun (WGS) entry which is preliminary data.</text>
</comment>
<gene>
    <name evidence="1" type="ORF">DJ021_14530</name>
</gene>
<evidence type="ECO:0000313" key="2">
    <source>
        <dbReference type="Proteomes" id="UP000249842"/>
    </source>
</evidence>
<evidence type="ECO:0000313" key="1">
    <source>
        <dbReference type="EMBL" id="RAK60938.1"/>
    </source>
</evidence>
<dbReference type="InterPro" id="IPR014718">
    <property type="entry name" value="GH-type_carb-bd"/>
</dbReference>